<dbReference type="PANTHER" id="PTHR43825:SF4">
    <property type="entry name" value="PYRUVATE DEHYDROGENASE E1 COMPONENT"/>
    <property type="match status" value="1"/>
</dbReference>
<dbReference type="KEGG" id="apra:G3A50_06950"/>
<evidence type="ECO:0000256" key="8">
    <source>
        <dbReference type="PIRSR" id="PIRSR000156-1"/>
    </source>
</evidence>
<comment type="catalytic activity">
    <reaction evidence="6 7">
        <text>N(6)-[(R)-lipoyl]-L-lysyl-[protein] + pyruvate + H(+) = N(6)-[(R)-S(8)-acetyldihydrolipoyl]-L-lysyl-[protein] + CO2</text>
        <dbReference type="Rhea" id="RHEA:19189"/>
        <dbReference type="Rhea" id="RHEA-COMP:10474"/>
        <dbReference type="Rhea" id="RHEA-COMP:10478"/>
        <dbReference type="ChEBI" id="CHEBI:15361"/>
        <dbReference type="ChEBI" id="CHEBI:15378"/>
        <dbReference type="ChEBI" id="CHEBI:16526"/>
        <dbReference type="ChEBI" id="CHEBI:83099"/>
        <dbReference type="ChEBI" id="CHEBI:83111"/>
        <dbReference type="EC" id="1.2.4.1"/>
    </reaction>
</comment>
<comment type="similarity">
    <text evidence="4">Belongs to the transketolase family.</text>
</comment>
<evidence type="ECO:0000256" key="4">
    <source>
        <dbReference type="ARBA" id="ARBA00007131"/>
    </source>
</evidence>
<proteinExistence type="inferred from homology"/>
<feature type="domain" description="Transketolase-like pyrimidine-binding" evidence="10">
    <location>
        <begin position="443"/>
        <end position="666"/>
    </location>
</feature>
<evidence type="ECO:0000256" key="1">
    <source>
        <dbReference type="ARBA" id="ARBA00001946"/>
    </source>
</evidence>
<dbReference type="PANTHER" id="PTHR43825">
    <property type="entry name" value="PYRUVATE DEHYDROGENASE E1 COMPONENT"/>
    <property type="match status" value="1"/>
</dbReference>
<comment type="function">
    <text evidence="3 7">Component of the pyruvate dehydrogenase (PDH) complex, that catalyzes the overall conversion of pyruvate to acetyl-CoA and CO(2).</text>
</comment>
<evidence type="ECO:0000256" key="6">
    <source>
        <dbReference type="ARBA" id="ARBA00051231"/>
    </source>
</evidence>
<dbReference type="PIRSF" id="PIRSF000156">
    <property type="entry name" value="Pyruvate_dh_E1"/>
    <property type="match status" value="1"/>
</dbReference>
<evidence type="ECO:0000256" key="2">
    <source>
        <dbReference type="ARBA" id="ARBA00001964"/>
    </source>
</evidence>
<name>A0A6P1YLA5_9HYPH</name>
<feature type="binding site" evidence="8">
    <location>
        <position position="226"/>
    </location>
    <ligand>
        <name>Mg(2+)</name>
        <dbReference type="ChEBI" id="CHEBI:18420"/>
    </ligand>
</feature>
<organism evidence="11 12">
    <name type="scientific">Ancylobacter pratisalsi</name>
    <dbReference type="NCBI Taxonomy" id="1745854"/>
    <lineage>
        <taxon>Bacteria</taxon>
        <taxon>Pseudomonadati</taxon>
        <taxon>Pseudomonadota</taxon>
        <taxon>Alphaproteobacteria</taxon>
        <taxon>Hyphomicrobiales</taxon>
        <taxon>Xanthobacteraceae</taxon>
        <taxon>Ancylobacter</taxon>
    </lineage>
</organism>
<dbReference type="InterPro" id="IPR004660">
    <property type="entry name" value="PDH_E1"/>
</dbReference>
<dbReference type="SMART" id="SM00861">
    <property type="entry name" value="Transket_pyr"/>
    <property type="match status" value="1"/>
</dbReference>
<comment type="cofactor">
    <cofactor evidence="2 7">
        <name>thiamine diphosphate</name>
        <dbReference type="ChEBI" id="CHEBI:58937"/>
    </cofactor>
</comment>
<evidence type="ECO:0000256" key="7">
    <source>
        <dbReference type="PIRNR" id="PIRNR000156"/>
    </source>
</evidence>
<feature type="region of interest" description="Disordered" evidence="9">
    <location>
        <begin position="1"/>
        <end position="38"/>
    </location>
</feature>
<evidence type="ECO:0000256" key="3">
    <source>
        <dbReference type="ARBA" id="ARBA00003157"/>
    </source>
</evidence>
<dbReference type="Proteomes" id="UP000464751">
    <property type="component" value="Chromosome"/>
</dbReference>
<keyword evidence="8" id="KW-0479">Metal-binding</keyword>
<dbReference type="InterPro" id="IPR005474">
    <property type="entry name" value="Transketolase_N"/>
</dbReference>
<dbReference type="GO" id="GO:0046872">
    <property type="term" value="F:metal ion binding"/>
    <property type="evidence" value="ECO:0007669"/>
    <property type="project" value="UniProtKB-KW"/>
</dbReference>
<evidence type="ECO:0000256" key="9">
    <source>
        <dbReference type="SAM" id="MobiDB-lite"/>
    </source>
</evidence>
<dbReference type="InterPro" id="IPR051157">
    <property type="entry name" value="PDH/Transketolase"/>
</dbReference>
<dbReference type="AlphaFoldDB" id="A0A6P1YLA5"/>
<protein>
    <recommendedName>
        <fullName evidence="5 7">Pyruvate dehydrogenase E1 component</fullName>
        <ecNumber evidence="7">1.2.4.1</ecNumber>
    </recommendedName>
</protein>
<keyword evidence="7" id="KW-0670">Pyruvate</keyword>
<reference evidence="11 12" key="1">
    <citation type="submission" date="2020-02" db="EMBL/GenBank/DDBJ databases">
        <authorList>
            <person name="Li G."/>
        </authorList>
    </citation>
    <scope>NUCLEOTIDE SEQUENCE [LARGE SCALE GENOMIC DNA]</scope>
    <source>
        <strain evidence="11 12">DSM 102029</strain>
    </source>
</reference>
<dbReference type="EC" id="1.2.4.1" evidence="7"/>
<dbReference type="GO" id="GO:0004739">
    <property type="term" value="F:pyruvate dehydrogenase (acetyl-transferring) activity"/>
    <property type="evidence" value="ECO:0007669"/>
    <property type="project" value="UniProtKB-EC"/>
</dbReference>
<dbReference type="SUPFAM" id="SSF52922">
    <property type="entry name" value="TK C-terminal domain-like"/>
    <property type="match status" value="1"/>
</dbReference>
<dbReference type="InterPro" id="IPR029061">
    <property type="entry name" value="THDP-binding"/>
</dbReference>
<dbReference type="EMBL" id="CP048630">
    <property type="protein sequence ID" value="QIB33471.1"/>
    <property type="molecule type" value="Genomic_DNA"/>
</dbReference>
<feature type="binding site" evidence="8">
    <location>
        <position position="194"/>
    </location>
    <ligand>
        <name>Mg(2+)</name>
        <dbReference type="ChEBI" id="CHEBI:18420"/>
    </ligand>
</feature>
<dbReference type="Pfam" id="PF00456">
    <property type="entry name" value="Transketolase_N"/>
    <property type="match status" value="1"/>
</dbReference>
<evidence type="ECO:0000313" key="12">
    <source>
        <dbReference type="Proteomes" id="UP000464751"/>
    </source>
</evidence>
<keyword evidence="8" id="KW-0460">Magnesium</keyword>
<feature type="binding site" evidence="8">
    <location>
        <position position="224"/>
    </location>
    <ligand>
        <name>Mg(2+)</name>
        <dbReference type="ChEBI" id="CHEBI:18420"/>
    </ligand>
</feature>
<accession>A0A6P1YLA5</accession>
<keyword evidence="12" id="KW-1185">Reference proteome</keyword>
<dbReference type="InterPro" id="IPR005475">
    <property type="entry name" value="Transketolase-like_Pyr-bd"/>
</dbReference>
<evidence type="ECO:0000313" key="11">
    <source>
        <dbReference type="EMBL" id="QIB33471.1"/>
    </source>
</evidence>
<evidence type="ECO:0000256" key="5">
    <source>
        <dbReference type="ARBA" id="ARBA00017172"/>
    </source>
</evidence>
<evidence type="ECO:0000259" key="10">
    <source>
        <dbReference type="SMART" id="SM00861"/>
    </source>
</evidence>
<keyword evidence="7" id="KW-0786">Thiamine pyrophosphate</keyword>
<dbReference type="Gene3D" id="3.40.50.920">
    <property type="match status" value="1"/>
</dbReference>
<sequence>MAKKSNLQDHAKTPDTAASRERAAPRASLADPGAHGPSDTDLAVLSALERKVSWLSAWTIHHANHVRTNADGLKVGGHQASSASLSTIMTALYFSVLRPQDRVAVKPHASPIFHAIQYLLGHQTREKLEAYRGYKGAQSYPSRTKDIDDVDFSTGSVGLGVAQTLFASLVQDYVRAHRFGADIPAGRMIALVGDAEMDEGNIYEALLEGWKQGLRNCWWILDYNRQSLDAVIREGLPARLEALFRAFGWEVVTLKYGKRLKEAFAEPGGERLRDWIDRAPNQLYSALTFQGGAAWRKRLLDDLGDQGPVTALIERRSDEELSLLMTNLGGHDLASLVDTFERIDHDRPVLFITYTIKGYGLPLAGHKDNHAGLMTPAQMEILRTAMGVRPGHEWDRFEGLETPADEIEDFLSRVPFNALGTRRFEDARVEVPATLAVPKQSALSTQQGFGLIMAEIARAGGPLADRIVTTSPDVTVSTNLGGWVNRRGLFAREAMADLFRQERIPSTFDWTFSPKGQHMELGIAEMNLFILLGALGLSHSLFGARLIPVGTLYDPFIKRGLDALNYACYQDARFILVATPSGLTLAPEGGAHQSIATPLIGMAQDGLAAFEPAYVDELAVVLRWAFEHLQREGLPASESAAGEENWLRDETGGSVYLRLSTRTLDQPGRVIDNALERDIIEGGYWVRPPGPNAEIVVVYTGVVAPEAIEAVGLMSEDRKDVGLLAVTSADRLNAGWNASARARESGLVGARSHVERLLDAVPRQCGLVTVLDGHPATLGWLGSVVGHRTRALGVEHFGQTGTIADLYRHYGIDANAIVAAAQSISPGRPIRHLRAMEG</sequence>
<dbReference type="InterPro" id="IPR009014">
    <property type="entry name" value="Transketo_C/PFOR_II"/>
</dbReference>
<keyword evidence="7" id="KW-0560">Oxidoreductase</keyword>
<dbReference type="Gene3D" id="3.40.50.970">
    <property type="match status" value="2"/>
</dbReference>
<dbReference type="SUPFAM" id="SSF52518">
    <property type="entry name" value="Thiamin diphosphate-binding fold (THDP-binding)"/>
    <property type="match status" value="2"/>
</dbReference>
<feature type="compositionally biased region" description="Basic and acidic residues" evidence="9">
    <location>
        <begin position="1"/>
        <end position="24"/>
    </location>
</feature>
<dbReference type="RefSeq" id="WP_163074566.1">
    <property type="nucleotide sequence ID" value="NZ_CP048630.1"/>
</dbReference>
<gene>
    <name evidence="11" type="ORF">G3A50_06950</name>
</gene>
<comment type="cofactor">
    <cofactor evidence="1 8">
        <name>Mg(2+)</name>
        <dbReference type="ChEBI" id="CHEBI:18420"/>
    </cofactor>
</comment>